<dbReference type="EMBL" id="CP015519">
    <property type="protein sequence ID" value="APG29088.1"/>
    <property type="molecule type" value="Genomic_DNA"/>
</dbReference>
<comment type="subcellular location">
    <subcellularLocation>
        <location evidence="12 13">Cell membrane</location>
        <topology evidence="12 13">Multi-pass membrane protein</topology>
    </subcellularLocation>
    <subcellularLocation>
        <location evidence="1">Membrane</location>
        <topology evidence="1">Multi-pass membrane protein</topology>
    </subcellularLocation>
</comment>
<dbReference type="GO" id="GO:0050136">
    <property type="term" value="F:NADH dehydrogenase (quinone) (non-electrogenic) activity"/>
    <property type="evidence" value="ECO:0007669"/>
    <property type="project" value="UniProtKB-UniRule"/>
</dbReference>
<comment type="similarity">
    <text evidence="2 12 13">Belongs to the complex I subunit 3 family.</text>
</comment>
<dbReference type="PANTHER" id="PTHR11058">
    <property type="entry name" value="NADH-UBIQUINONE OXIDOREDUCTASE CHAIN 3"/>
    <property type="match status" value="1"/>
</dbReference>
<name>A0A1L3GTJ1_9BACT</name>
<reference evidence="14 15" key="1">
    <citation type="journal article" date="2017" name="Genome Announc.">
        <title>Complete Genome Sequences of Two Acetylene-Fermenting Pelobacter acetylenicus Strains.</title>
        <authorList>
            <person name="Sutton J.M."/>
            <person name="Baesman S.M."/>
            <person name="Fierst J.L."/>
            <person name="Poret-Peterson A.T."/>
            <person name="Oremland R.S."/>
            <person name="Dunlap D.S."/>
            <person name="Akob D.M."/>
        </authorList>
    </citation>
    <scope>NUCLEOTIDE SEQUENCE [LARGE SCALE GENOMIC DNA]</scope>
    <source>
        <strain evidence="14 15">SFB93</strain>
    </source>
</reference>
<keyword evidence="3 12" id="KW-0813">Transport</keyword>
<feature type="transmembrane region" description="Helical" evidence="12">
    <location>
        <begin position="26"/>
        <end position="48"/>
    </location>
</feature>
<dbReference type="InterPro" id="IPR023043">
    <property type="entry name" value="NAD(P)H_OxRDtase_bac/plastid"/>
</dbReference>
<keyword evidence="10 12" id="KW-0830">Ubiquinone</keyword>
<dbReference type="Proteomes" id="UP000182517">
    <property type="component" value="Chromosome"/>
</dbReference>
<protein>
    <recommendedName>
        <fullName evidence="12">NADH-quinone oxidoreductase subunit A</fullName>
        <ecNumber evidence="12">7.1.1.-</ecNumber>
    </recommendedName>
    <alternativeName>
        <fullName evidence="12">NADH dehydrogenase I subunit A</fullName>
    </alternativeName>
    <alternativeName>
        <fullName evidence="12">NDH-1 subunit A</fullName>
    </alternativeName>
    <alternativeName>
        <fullName evidence="12">NUO1</fullName>
    </alternativeName>
</protein>
<dbReference type="GO" id="GO:0008137">
    <property type="term" value="F:NADH dehydrogenase (ubiquinone) activity"/>
    <property type="evidence" value="ECO:0007669"/>
    <property type="project" value="InterPro"/>
</dbReference>
<comment type="subunit">
    <text evidence="12">NDH-1 is composed of 14 different subunits. Subunits NuoA, H, J, K, L, M, N constitute the membrane sector of the complex.</text>
</comment>
<evidence type="ECO:0000313" key="15">
    <source>
        <dbReference type="Proteomes" id="UP000182517"/>
    </source>
</evidence>
<evidence type="ECO:0000256" key="9">
    <source>
        <dbReference type="ARBA" id="ARBA00023027"/>
    </source>
</evidence>
<keyword evidence="4 12" id="KW-1003">Cell membrane</keyword>
<sequence length="149" mass="16441">MEVLPISTVTTPGSELMPPAESLLSLGLYGAMAIGLIAFLLIACRLIGQKTHSKFKDQPYESGVDPTGPAQPGRPVPFYLVAIFFIVFDVEVVFISSWAVAYDLLGWSGFLQILFFIVILFLGLVYLWAEGALDWSPSRQRRSVTKEGR</sequence>
<dbReference type="GO" id="GO:0005886">
    <property type="term" value="C:plasma membrane"/>
    <property type="evidence" value="ECO:0007669"/>
    <property type="project" value="UniProtKB-SubCell"/>
</dbReference>
<gene>
    <name evidence="12" type="primary">nuoA</name>
    <name evidence="14" type="ORF">A7E78_09300</name>
</gene>
<evidence type="ECO:0000256" key="10">
    <source>
        <dbReference type="ARBA" id="ARBA00023075"/>
    </source>
</evidence>
<keyword evidence="11 12" id="KW-0472">Membrane</keyword>
<evidence type="ECO:0000256" key="2">
    <source>
        <dbReference type="ARBA" id="ARBA00008472"/>
    </source>
</evidence>
<evidence type="ECO:0000256" key="13">
    <source>
        <dbReference type="RuleBase" id="RU003639"/>
    </source>
</evidence>
<evidence type="ECO:0000256" key="11">
    <source>
        <dbReference type="ARBA" id="ARBA00023136"/>
    </source>
</evidence>
<evidence type="ECO:0000256" key="5">
    <source>
        <dbReference type="ARBA" id="ARBA00022692"/>
    </source>
</evidence>
<evidence type="ECO:0000256" key="12">
    <source>
        <dbReference type="HAMAP-Rule" id="MF_01394"/>
    </source>
</evidence>
<feature type="transmembrane region" description="Helical" evidence="12">
    <location>
        <begin position="107"/>
        <end position="129"/>
    </location>
</feature>
<dbReference type="AlphaFoldDB" id="A0A1L3GTJ1"/>
<proteinExistence type="inferred from homology"/>
<dbReference type="PANTHER" id="PTHR11058:SF21">
    <property type="entry name" value="NADH-QUINONE OXIDOREDUCTASE SUBUNIT A"/>
    <property type="match status" value="1"/>
</dbReference>
<evidence type="ECO:0000313" key="14">
    <source>
        <dbReference type="EMBL" id="APG29088.1"/>
    </source>
</evidence>
<dbReference type="EC" id="7.1.1.-" evidence="12"/>
<evidence type="ECO:0000256" key="3">
    <source>
        <dbReference type="ARBA" id="ARBA00022448"/>
    </source>
</evidence>
<dbReference type="Gene3D" id="1.20.58.1610">
    <property type="entry name" value="NADH:ubiquinone/plastoquinone oxidoreductase, chain 3"/>
    <property type="match status" value="1"/>
</dbReference>
<keyword evidence="15" id="KW-1185">Reference proteome</keyword>
<dbReference type="Pfam" id="PF00507">
    <property type="entry name" value="Oxidored_q4"/>
    <property type="match status" value="1"/>
</dbReference>
<dbReference type="HAMAP" id="MF_01394">
    <property type="entry name" value="NDH1_NuoA"/>
    <property type="match status" value="1"/>
</dbReference>
<keyword evidence="9 12" id="KW-0520">NAD</keyword>
<keyword evidence="6 12" id="KW-0874">Quinone</keyword>
<dbReference type="KEGG" id="pef:A7E78_09300"/>
<comment type="catalytic activity">
    <reaction evidence="12 13">
        <text>a quinone + NADH + 5 H(+)(in) = a quinol + NAD(+) + 4 H(+)(out)</text>
        <dbReference type="Rhea" id="RHEA:57888"/>
        <dbReference type="ChEBI" id="CHEBI:15378"/>
        <dbReference type="ChEBI" id="CHEBI:24646"/>
        <dbReference type="ChEBI" id="CHEBI:57540"/>
        <dbReference type="ChEBI" id="CHEBI:57945"/>
        <dbReference type="ChEBI" id="CHEBI:132124"/>
    </reaction>
</comment>
<dbReference type="STRING" id="1842532.A7E78_09300"/>
<dbReference type="InterPro" id="IPR000440">
    <property type="entry name" value="NADH_UbQ/plastoQ_OxRdtase_su3"/>
</dbReference>
<feature type="transmembrane region" description="Helical" evidence="12">
    <location>
        <begin position="78"/>
        <end position="101"/>
    </location>
</feature>
<keyword evidence="8 12" id="KW-1133">Transmembrane helix</keyword>
<accession>A0A1L3GTJ1</accession>
<dbReference type="GO" id="GO:0030964">
    <property type="term" value="C:NADH dehydrogenase complex"/>
    <property type="evidence" value="ECO:0007669"/>
    <property type="project" value="TreeGrafter"/>
</dbReference>
<evidence type="ECO:0000256" key="4">
    <source>
        <dbReference type="ARBA" id="ARBA00022475"/>
    </source>
</evidence>
<evidence type="ECO:0000256" key="7">
    <source>
        <dbReference type="ARBA" id="ARBA00022967"/>
    </source>
</evidence>
<keyword evidence="7 12" id="KW-1278">Translocase</keyword>
<evidence type="ECO:0000256" key="6">
    <source>
        <dbReference type="ARBA" id="ARBA00022719"/>
    </source>
</evidence>
<organism evidence="14 15">
    <name type="scientific">Syntrophotalea acetylenivorans</name>
    <dbReference type="NCBI Taxonomy" id="1842532"/>
    <lineage>
        <taxon>Bacteria</taxon>
        <taxon>Pseudomonadati</taxon>
        <taxon>Thermodesulfobacteriota</taxon>
        <taxon>Desulfuromonadia</taxon>
        <taxon>Desulfuromonadales</taxon>
        <taxon>Syntrophotaleaceae</taxon>
        <taxon>Syntrophotalea</taxon>
    </lineage>
</organism>
<keyword evidence="5 12" id="KW-0812">Transmembrane</keyword>
<dbReference type="InterPro" id="IPR038430">
    <property type="entry name" value="NDAH_ubi_oxred_su3_sf"/>
</dbReference>
<evidence type="ECO:0000256" key="1">
    <source>
        <dbReference type="ARBA" id="ARBA00004141"/>
    </source>
</evidence>
<evidence type="ECO:0000256" key="8">
    <source>
        <dbReference type="ARBA" id="ARBA00022989"/>
    </source>
</evidence>
<dbReference type="GO" id="GO:0048038">
    <property type="term" value="F:quinone binding"/>
    <property type="evidence" value="ECO:0007669"/>
    <property type="project" value="UniProtKB-KW"/>
</dbReference>
<comment type="function">
    <text evidence="12">NDH-1 shuttles electrons from NADH, via FMN and iron-sulfur (Fe-S) centers, to quinones in the respiratory chain. The immediate electron acceptor for the enzyme in this species is believed to be ubiquinone. Couples the redox reaction to proton translocation (for every two electrons transferred, four hydrogen ions are translocated across the cytoplasmic membrane), and thus conserves the redox energy in a proton gradient.</text>
</comment>